<keyword evidence="1" id="KW-0812">Transmembrane</keyword>
<dbReference type="Proteomes" id="UP000215137">
    <property type="component" value="Chromosome"/>
</dbReference>
<dbReference type="EMBL" id="CP022983">
    <property type="protein sequence ID" value="ASV66537.1"/>
    <property type="molecule type" value="Genomic_DNA"/>
</dbReference>
<dbReference type="GO" id="GO:0016020">
    <property type="term" value="C:membrane"/>
    <property type="evidence" value="ECO:0007669"/>
    <property type="project" value="InterPro"/>
</dbReference>
<evidence type="ECO:0000313" key="3">
    <source>
        <dbReference type="EMBL" id="ASV66537.1"/>
    </source>
</evidence>
<dbReference type="AlphaFoldDB" id="A0A248TEC3"/>
<evidence type="ECO:0000313" key="4">
    <source>
        <dbReference type="Proteomes" id="UP000215137"/>
    </source>
</evidence>
<dbReference type="NCBIfam" id="NF040535">
    <property type="entry name" value="LiaF_C_term"/>
    <property type="match status" value="1"/>
</dbReference>
<dbReference type="PIRSF" id="PIRSF031509">
    <property type="entry name" value="Cell_wall_LiaF/YvqF"/>
    <property type="match status" value="1"/>
</dbReference>
<evidence type="ECO:0000256" key="1">
    <source>
        <dbReference type="SAM" id="Phobius"/>
    </source>
</evidence>
<proteinExistence type="predicted"/>
<keyword evidence="1" id="KW-1133">Transmembrane helix</keyword>
<dbReference type="InterPro" id="IPR024425">
    <property type="entry name" value="LiaF-like_C"/>
</dbReference>
<dbReference type="RefSeq" id="WP_095370112.1">
    <property type="nucleotide sequence ID" value="NZ_CANMJM010000007.1"/>
</dbReference>
<gene>
    <name evidence="3" type="ORF">CKF48_03880</name>
</gene>
<dbReference type="InterPro" id="IPR016975">
    <property type="entry name" value="Cell_wall_LiaF"/>
</dbReference>
<evidence type="ECO:0000259" key="2">
    <source>
        <dbReference type="Pfam" id="PF09922"/>
    </source>
</evidence>
<name>A0A248TEC3_9BACI</name>
<keyword evidence="4" id="KW-1185">Reference proteome</keyword>
<accession>A0A248TEC3</accession>
<dbReference type="OrthoDB" id="2351415at2"/>
<dbReference type="KEGG" id="bko:CKF48_03880"/>
<protein>
    <submittedName>
        <fullName evidence="3">Cell wall-active antibiotics response protein</fullName>
    </submittedName>
</protein>
<sequence>MFEKWNEDYKMWIFIALAMIILEMFFFNHGLIFSIIIEIGMIYIGRKWMPKTRGKVLFWLGILLFAITIFNMMAFKLLILALIVHFGYQFYLTKKKPKKVQPRAEQRKADERKEAVVQKKNLLTNKISGHQNTSEEVYEWGDINIQCGLGDTEIDLSYTVLPNQENIIFIKNLIGNVRIYIPYDVEVSINHSVIVGSSQIFDLVEKRAFNRNYIFETENYNQTEQKVKIVTSLIVGDIEVKRS</sequence>
<feature type="transmembrane region" description="Helical" evidence="1">
    <location>
        <begin position="56"/>
        <end position="88"/>
    </location>
</feature>
<dbReference type="GeneID" id="97215141"/>
<feature type="transmembrane region" description="Helical" evidence="1">
    <location>
        <begin position="12"/>
        <end position="44"/>
    </location>
</feature>
<keyword evidence="1" id="KW-0472">Membrane</keyword>
<organism evidence="3 4">
    <name type="scientific">Cytobacillus kochii</name>
    <dbReference type="NCBI Taxonomy" id="859143"/>
    <lineage>
        <taxon>Bacteria</taxon>
        <taxon>Bacillati</taxon>
        <taxon>Bacillota</taxon>
        <taxon>Bacilli</taxon>
        <taxon>Bacillales</taxon>
        <taxon>Bacillaceae</taxon>
        <taxon>Cytobacillus</taxon>
    </lineage>
</organism>
<dbReference type="InterPro" id="IPR047793">
    <property type="entry name" value="LiaF_C"/>
</dbReference>
<reference evidence="3 4" key="1">
    <citation type="submission" date="2017-08" db="EMBL/GenBank/DDBJ databases">
        <title>Complete Genome Sequence of Bacillus kochii Oregon-R-modENCODE STRAIN BDGP4, isolated from Drosophila melanogaster gut.</title>
        <authorList>
            <person name="Wan K.H."/>
            <person name="Yu C."/>
            <person name="Park S."/>
            <person name="Hammonds A.S."/>
            <person name="Booth B.W."/>
            <person name="Celniker S.E."/>
        </authorList>
    </citation>
    <scope>NUCLEOTIDE SEQUENCE [LARGE SCALE GENOMIC DNA]</scope>
    <source>
        <strain evidence="3 4">BDGP4</strain>
    </source>
</reference>
<feature type="domain" description="Cell wall-active antibiotics response LiaF-like C-terminal" evidence="2">
    <location>
        <begin position="129"/>
        <end position="240"/>
    </location>
</feature>
<dbReference type="Pfam" id="PF09922">
    <property type="entry name" value="LiaF-like_C"/>
    <property type="match status" value="1"/>
</dbReference>